<keyword evidence="3" id="KW-1185">Reference proteome</keyword>
<evidence type="ECO:0000259" key="1">
    <source>
        <dbReference type="PROSITE" id="PS51112"/>
    </source>
</evidence>
<dbReference type="PROSITE" id="PS51112">
    <property type="entry name" value="AMMECR1"/>
    <property type="match status" value="1"/>
</dbReference>
<organism evidence="2 3">
    <name type="scientific">Butyrivibrio hungatei</name>
    <dbReference type="NCBI Taxonomy" id="185008"/>
    <lineage>
        <taxon>Bacteria</taxon>
        <taxon>Bacillati</taxon>
        <taxon>Bacillota</taxon>
        <taxon>Clostridia</taxon>
        <taxon>Lachnospirales</taxon>
        <taxon>Lachnospiraceae</taxon>
        <taxon>Butyrivibrio</taxon>
    </lineage>
</organism>
<dbReference type="InterPro" id="IPR036071">
    <property type="entry name" value="AMMECR1_dom_sf"/>
</dbReference>
<gene>
    <name evidence="2" type="ORF">bhn_I0667</name>
</gene>
<dbReference type="CDD" id="cd07951">
    <property type="entry name" value="ED_3B_N_AMMECR1"/>
    <property type="match status" value="1"/>
</dbReference>
<dbReference type="PANTHER" id="PTHR13016:SF0">
    <property type="entry name" value="AMME SYNDROME CANDIDATE GENE 1 PROTEIN"/>
    <property type="match status" value="1"/>
</dbReference>
<dbReference type="KEGG" id="bhu:bhn_I0667"/>
<dbReference type="Proteomes" id="UP000179284">
    <property type="component" value="Chromosome I"/>
</dbReference>
<dbReference type="AlphaFoldDB" id="A0A1D9NZQ4"/>
<dbReference type="InterPro" id="IPR002733">
    <property type="entry name" value="AMMECR1_domain"/>
</dbReference>
<name>A0A1D9NZQ4_9FIRM</name>
<dbReference type="Gene3D" id="3.30.700.20">
    <property type="entry name" value="Hypothetical protein ph0010, domain 1"/>
    <property type="match status" value="1"/>
</dbReference>
<dbReference type="InterPro" id="IPR027623">
    <property type="entry name" value="AmmeMemoSam_A"/>
</dbReference>
<evidence type="ECO:0000313" key="2">
    <source>
        <dbReference type="EMBL" id="AOZ95701.1"/>
    </source>
</evidence>
<reference evidence="3" key="1">
    <citation type="submission" date="2016-10" db="EMBL/GenBank/DDBJ databases">
        <title>The complete genome sequence of the rumen bacterium Butyrivibrio hungatei MB2003.</title>
        <authorList>
            <person name="Palevich N."/>
            <person name="Kelly W.J."/>
            <person name="Leahy S.C."/>
            <person name="Altermann E."/>
            <person name="Rakonjac J."/>
            <person name="Attwood G.T."/>
        </authorList>
    </citation>
    <scope>NUCLEOTIDE SEQUENCE [LARGE SCALE GENOMIC DNA]</scope>
    <source>
        <strain evidence="3">MB2003</strain>
    </source>
</reference>
<dbReference type="SUPFAM" id="SSF53213">
    <property type="entry name" value="LigB-like"/>
    <property type="match status" value="1"/>
</dbReference>
<proteinExistence type="predicted"/>
<dbReference type="Pfam" id="PF01871">
    <property type="entry name" value="AMMECR1"/>
    <property type="match status" value="1"/>
</dbReference>
<accession>A0A1D9NZQ4</accession>
<evidence type="ECO:0000313" key="3">
    <source>
        <dbReference type="Proteomes" id="UP000179284"/>
    </source>
</evidence>
<dbReference type="NCBIfam" id="TIGR04335">
    <property type="entry name" value="AmmeMemoSam_A"/>
    <property type="match status" value="1"/>
</dbReference>
<dbReference type="InterPro" id="IPR004183">
    <property type="entry name" value="Xdiol_dOase_suB"/>
</dbReference>
<dbReference type="GO" id="GO:0008198">
    <property type="term" value="F:ferrous iron binding"/>
    <property type="evidence" value="ECO:0007669"/>
    <property type="project" value="InterPro"/>
</dbReference>
<dbReference type="EMBL" id="CP017831">
    <property type="protein sequence ID" value="AOZ95701.1"/>
    <property type="molecule type" value="Genomic_DNA"/>
</dbReference>
<dbReference type="RefSeq" id="WP_071175451.1">
    <property type="nucleotide sequence ID" value="NZ_CP017831.1"/>
</dbReference>
<dbReference type="Pfam" id="PF02900">
    <property type="entry name" value="LigB"/>
    <property type="match status" value="1"/>
</dbReference>
<dbReference type="PANTHER" id="PTHR13016">
    <property type="entry name" value="AMMECR1 HOMOLOG"/>
    <property type="match status" value="1"/>
</dbReference>
<dbReference type="InterPro" id="IPR023473">
    <property type="entry name" value="AMMECR1"/>
</dbReference>
<dbReference type="SUPFAM" id="SSF143447">
    <property type="entry name" value="AMMECR1-like"/>
    <property type="match status" value="1"/>
</dbReference>
<sequence>MPILGAFMVPHPPLIVPEVGKGGEAQIAETTNSYERVAEAIAELEPETIVITSPHATMYADYFHISPGNAATGSFARFGAGGVKFLEEYDRPLIKEICKIADSFSFPAGTDGEIDRDLDHGTMVPLWFIRKKYKGGKIVRIGLSGLPLTDHYRLGQIIKDAADKTGRKVVVVASGDLSHKLKDYGPYGYAPEGPVYDQKIMDVCGRGAFGELFDFDESFCEKAAECGHRSFVIMAGTLDGVKVSAKRLSHQDITGVGYGICMFYPVEPDKKRRFLDSFFKRKEEEVEQSRKKADPYVKLAIKSLESYILRREVISIPDDLPEELLTRKAGAFVSIHEHGRLRGCIGTIGPTQDNLALEIINNAISASTRDPRFRPITADELGFLEVNVDVLSEPEYISSIDQLDVKRYGVIVSSGRKRGLLLPDLDGVDTIEEQITIAMQKGGITEDEEVQLQRFEVIRHV</sequence>
<feature type="domain" description="AMMECR1" evidence="1">
    <location>
        <begin position="291"/>
        <end position="461"/>
    </location>
</feature>
<dbReference type="Gene3D" id="3.40.830.10">
    <property type="entry name" value="LigB-like"/>
    <property type="match status" value="1"/>
</dbReference>
<dbReference type="InterPro" id="IPR027485">
    <property type="entry name" value="AMMECR1_N"/>
</dbReference>
<protein>
    <submittedName>
        <fullName evidence="2">LigB/AMMECR1 family protein</fullName>
    </submittedName>
</protein>
<dbReference type="OrthoDB" id="159752at2"/>
<dbReference type="GO" id="GO:0016702">
    <property type="term" value="F:oxidoreductase activity, acting on single donors with incorporation of molecular oxygen, incorporation of two atoms of oxygen"/>
    <property type="evidence" value="ECO:0007669"/>
    <property type="project" value="UniProtKB-ARBA"/>
</dbReference>